<dbReference type="HOGENOM" id="CLU_606547_0_0_10"/>
<name>C6VSM6_DYAFD</name>
<evidence type="ECO:0000313" key="2">
    <source>
        <dbReference type="Proteomes" id="UP000002011"/>
    </source>
</evidence>
<dbReference type="Proteomes" id="UP000002011">
    <property type="component" value="Chromosome"/>
</dbReference>
<keyword evidence="2" id="KW-1185">Reference proteome</keyword>
<evidence type="ECO:0008006" key="3">
    <source>
        <dbReference type="Google" id="ProtNLM"/>
    </source>
</evidence>
<sequence>MKTNSYILIFLFALLLACKKDKDLVEFAPKPEPGPTEVLTVKDFLQKLDVTGAAKIEYDSLNKSFMVSLPDQFNDEEAEVKLTLQRDIFLLDSLGEKSPESVIHYKYSATGPLPLRLIDKAGKNDFLAHVYFNFTGTPTIELLQKEITFNSWGVKIPARFSARTGSIPRAPGQWGGITAKFTNKKTGFSTEAEIGDFETTIGFIGASNFVSDDLFTLELKLFNHNPVIFEGIKFIRGLPNIFFQPSYKYDFKTSDTINISGGYFLPEAKYKLTFSNDDMARPVTAQVAVRDSNWLRVDKIPATLSEGSYLVSVYENDRLIGNGSISIATGNLQAIETIWKGNPAGAVERNTNRPVLNRGEQFNAKPYPIYYGMRDSDFNVARLPRLTFASAAKTVDISPELGVYSWGIAGVYIGFGKYKVPNDLPPGLYTVTATFPDGGKTKPYWSRIEVK</sequence>
<proteinExistence type="predicted"/>
<gene>
    <name evidence="1" type="ordered locus">Dfer_1605</name>
</gene>
<dbReference type="EMBL" id="CP001619">
    <property type="protein sequence ID" value="ACT92848.1"/>
    <property type="molecule type" value="Genomic_DNA"/>
</dbReference>
<dbReference type="AlphaFoldDB" id="C6VSM6"/>
<evidence type="ECO:0000313" key="1">
    <source>
        <dbReference type="EMBL" id="ACT92848.1"/>
    </source>
</evidence>
<protein>
    <recommendedName>
        <fullName evidence="3">Lipoprotein</fullName>
    </recommendedName>
</protein>
<reference evidence="1 2" key="1">
    <citation type="journal article" date="2009" name="Stand. Genomic Sci.">
        <title>Complete genome sequence of Dyadobacter fermentans type strain (NS114).</title>
        <authorList>
            <person name="Lang E."/>
            <person name="Lapidus A."/>
            <person name="Chertkov O."/>
            <person name="Brettin T."/>
            <person name="Detter J.C."/>
            <person name="Han C."/>
            <person name="Copeland A."/>
            <person name="Glavina Del Rio T."/>
            <person name="Nolan M."/>
            <person name="Chen F."/>
            <person name="Lucas S."/>
            <person name="Tice H."/>
            <person name="Cheng J.F."/>
            <person name="Land M."/>
            <person name="Hauser L."/>
            <person name="Chang Y.J."/>
            <person name="Jeffries C.D."/>
            <person name="Kopitz M."/>
            <person name="Bruce D."/>
            <person name="Goodwin L."/>
            <person name="Pitluck S."/>
            <person name="Ovchinnikova G."/>
            <person name="Pati A."/>
            <person name="Ivanova N."/>
            <person name="Mavrommatis K."/>
            <person name="Chen A."/>
            <person name="Palaniappan K."/>
            <person name="Chain P."/>
            <person name="Bristow J."/>
            <person name="Eisen J.A."/>
            <person name="Markowitz V."/>
            <person name="Hugenholtz P."/>
            <person name="Goker M."/>
            <person name="Rohde M."/>
            <person name="Kyrpides N.C."/>
            <person name="Klenk H.P."/>
        </authorList>
    </citation>
    <scope>NUCLEOTIDE SEQUENCE [LARGE SCALE GENOMIC DNA]</scope>
    <source>
        <strain evidence="2">ATCC 700827 / DSM 18053 / CIP 107007 / KCTC 52180 / NS114</strain>
    </source>
</reference>
<organism evidence="1 2">
    <name type="scientific">Dyadobacter fermentans (strain ATCC 700827 / DSM 18053 / CIP 107007 / KCTC 52180 / NS114)</name>
    <dbReference type="NCBI Taxonomy" id="471854"/>
    <lineage>
        <taxon>Bacteria</taxon>
        <taxon>Pseudomonadati</taxon>
        <taxon>Bacteroidota</taxon>
        <taxon>Cytophagia</taxon>
        <taxon>Cytophagales</taxon>
        <taxon>Spirosomataceae</taxon>
        <taxon>Dyadobacter</taxon>
    </lineage>
</organism>
<accession>C6VSM6</accession>
<dbReference type="OrthoDB" id="915363at2"/>
<dbReference type="RefSeq" id="WP_015811102.1">
    <property type="nucleotide sequence ID" value="NC_013037.1"/>
</dbReference>
<dbReference type="KEGG" id="dfe:Dfer_1605"/>
<dbReference type="PROSITE" id="PS51257">
    <property type="entry name" value="PROKAR_LIPOPROTEIN"/>
    <property type="match status" value="1"/>
</dbReference>